<dbReference type="AlphaFoldDB" id="A0A7C3J3Z5"/>
<dbReference type="Gene3D" id="6.10.20.100">
    <property type="match status" value="1"/>
</dbReference>
<reference evidence="4" key="1">
    <citation type="journal article" date="2020" name="mSystems">
        <title>Genome- and Community-Level Interaction Insights into Carbon Utilization and Element Cycling Functions of Hydrothermarchaeota in Hydrothermal Sediment.</title>
        <authorList>
            <person name="Zhou Z."/>
            <person name="Liu Y."/>
            <person name="Xu W."/>
            <person name="Pan J."/>
            <person name="Luo Z.H."/>
            <person name="Li M."/>
        </authorList>
    </citation>
    <scope>NUCLEOTIDE SEQUENCE [LARGE SCALE GENOMIC DNA]</scope>
    <source>
        <strain evidence="4">SpSt-468</strain>
    </source>
</reference>
<dbReference type="PANTHER" id="PTHR30149">
    <property type="entry name" value="HYDROGENASE PROTEIN ASSEMBLY PROTEIN HYPD"/>
    <property type="match status" value="1"/>
</dbReference>
<dbReference type="PANTHER" id="PTHR30149:SF0">
    <property type="entry name" value="HYDROGENASE MATURATION FACTOR HYPD"/>
    <property type="match status" value="1"/>
</dbReference>
<dbReference type="InterPro" id="IPR002780">
    <property type="entry name" value="Hyd_form_HypD"/>
</dbReference>
<comment type="caution">
    <text evidence="4">The sequence shown here is derived from an EMBL/GenBank/DDBJ whole genome shotgun (WGS) entry which is preliminary data.</text>
</comment>
<keyword evidence="3" id="KW-0408">Iron</keyword>
<dbReference type="GO" id="GO:0051604">
    <property type="term" value="P:protein maturation"/>
    <property type="evidence" value="ECO:0007669"/>
    <property type="project" value="TreeGrafter"/>
</dbReference>
<evidence type="ECO:0000256" key="1">
    <source>
        <dbReference type="ARBA" id="ARBA00007888"/>
    </source>
</evidence>
<dbReference type="GO" id="GO:0070025">
    <property type="term" value="F:carbon monoxide binding"/>
    <property type="evidence" value="ECO:0007669"/>
    <property type="project" value="TreeGrafter"/>
</dbReference>
<dbReference type="InterPro" id="IPR042243">
    <property type="entry name" value="HypD_1"/>
</dbReference>
<comment type="similarity">
    <text evidence="1">Belongs to the HypD family.</text>
</comment>
<evidence type="ECO:0000256" key="3">
    <source>
        <dbReference type="ARBA" id="ARBA00023004"/>
    </source>
</evidence>
<proteinExistence type="inferred from homology"/>
<gene>
    <name evidence="4" type="primary">hypD</name>
    <name evidence="4" type="ORF">ENS19_00660</name>
</gene>
<dbReference type="GO" id="GO:0005506">
    <property type="term" value="F:iron ion binding"/>
    <property type="evidence" value="ECO:0007669"/>
    <property type="project" value="TreeGrafter"/>
</dbReference>
<dbReference type="NCBIfam" id="TIGR00075">
    <property type="entry name" value="hypD"/>
    <property type="match status" value="1"/>
</dbReference>
<keyword evidence="2" id="KW-0479">Metal-binding</keyword>
<name>A0A7C3J3Z5_9CREN</name>
<evidence type="ECO:0000313" key="4">
    <source>
        <dbReference type="EMBL" id="HFK19777.1"/>
    </source>
</evidence>
<protein>
    <submittedName>
        <fullName evidence="4">Hydrogenase formation protein HypD</fullName>
    </submittedName>
</protein>
<accession>A0A7C3J3Z5</accession>
<dbReference type="Gene3D" id="3.40.50.11750">
    <property type="entry name" value="HypD, alpha/beta domain 1"/>
    <property type="match status" value="2"/>
</dbReference>
<organism evidence="4">
    <name type="scientific">Candidatus Methanomethylicus mesodigestus</name>
    <dbReference type="NCBI Taxonomy" id="1867258"/>
    <lineage>
        <taxon>Archaea</taxon>
        <taxon>Thermoproteota</taxon>
        <taxon>Methanosuratincolia</taxon>
        <taxon>Candidatus Methanomethylicales</taxon>
        <taxon>Candidatus Methanomethylicaceae</taxon>
        <taxon>Candidatus Methanomethylicus</taxon>
    </lineage>
</organism>
<dbReference type="Pfam" id="PF01924">
    <property type="entry name" value="HypD"/>
    <property type="match status" value="1"/>
</dbReference>
<dbReference type="PIRSF" id="PIRSF005622">
    <property type="entry name" value="Hydrgn_mat_hypD"/>
    <property type="match status" value="1"/>
</dbReference>
<dbReference type="InterPro" id="IPR042244">
    <property type="entry name" value="HypD_2_sf"/>
</dbReference>
<sequence>MFVGFRDRELVRRAASEIAKRAGSRGFRIMHVCGTHEWSITHFGLREMLPANVKVVAGPGCPVCVTPGAEIDAVAELAARRKAVVTTFGDVLRVPGARSSLAEAKAAGGDVRVVYSVTDAVQMARAEPDKEFVHFSIGFETTAPMSAVELIKGPPKNFSIYSSHKLIPPAMEFLLGSGAGIDGFICPGHVSTIIGARAYEPIASKYGKPMVISGFEPLDVISGILNIVTQVVSGRAAVDNEYTRAVRVEGNEIAMGAISKVFEPCDSFWRGIGAIRGSGMRVRGVYREHDACARHGIEGGADEGMPEGCGCGDVLVGRMEPEGCPLFGKSCTPARPVGPCMVSSEGTCAIAFKYRKVR</sequence>
<evidence type="ECO:0000256" key="2">
    <source>
        <dbReference type="ARBA" id="ARBA00022723"/>
    </source>
</evidence>
<dbReference type="EMBL" id="DSTX01000001">
    <property type="protein sequence ID" value="HFK19777.1"/>
    <property type="molecule type" value="Genomic_DNA"/>
</dbReference>
<dbReference type="GO" id="GO:0051539">
    <property type="term" value="F:4 iron, 4 sulfur cluster binding"/>
    <property type="evidence" value="ECO:0007669"/>
    <property type="project" value="TreeGrafter"/>
</dbReference>